<evidence type="ECO:0000256" key="8">
    <source>
        <dbReference type="ARBA" id="ARBA00022989"/>
    </source>
</evidence>
<keyword evidence="7 10" id="KW-0249">Electron transport</keyword>
<dbReference type="GO" id="GO:0022900">
    <property type="term" value="P:electron transport chain"/>
    <property type="evidence" value="ECO:0007669"/>
    <property type="project" value="UniProtKB-UniRule"/>
</dbReference>
<evidence type="ECO:0000256" key="4">
    <source>
        <dbReference type="ARBA" id="ARBA00022643"/>
    </source>
</evidence>
<comment type="subcellular location">
    <subcellularLocation>
        <location evidence="10">Cell membrane</location>
        <topology evidence="10">Multi-pass membrane protein</topology>
    </subcellularLocation>
</comment>
<feature type="transmembrane region" description="Helical" evidence="10">
    <location>
        <begin position="247"/>
        <end position="266"/>
    </location>
</feature>
<keyword evidence="1 10" id="KW-0813">Transport</keyword>
<accession>A0A923MHJ3</accession>
<protein>
    <recommendedName>
        <fullName evidence="10">Ion-translocating oxidoreductase complex subunit D</fullName>
        <ecNumber evidence="10">7.-.-.-</ecNumber>
    </recommendedName>
    <alternativeName>
        <fullName evidence="10">Rnf electron transport complex subunit D</fullName>
    </alternativeName>
</protein>
<evidence type="ECO:0000313" key="12">
    <source>
        <dbReference type="Proteomes" id="UP000620327"/>
    </source>
</evidence>
<dbReference type="InterPro" id="IPR004338">
    <property type="entry name" value="NqrB/RnfD"/>
</dbReference>
<dbReference type="AlphaFoldDB" id="A0A923MHJ3"/>
<feature type="transmembrane region" description="Helical" evidence="10">
    <location>
        <begin position="278"/>
        <end position="296"/>
    </location>
</feature>
<dbReference type="Pfam" id="PF03116">
    <property type="entry name" value="NQR2_RnfD_RnfE"/>
    <property type="match status" value="1"/>
</dbReference>
<dbReference type="Proteomes" id="UP000620327">
    <property type="component" value="Unassembled WGS sequence"/>
</dbReference>
<feature type="transmembrane region" description="Helical" evidence="10">
    <location>
        <begin position="26"/>
        <end position="43"/>
    </location>
</feature>
<keyword evidence="9 10" id="KW-0472">Membrane</keyword>
<evidence type="ECO:0000256" key="2">
    <source>
        <dbReference type="ARBA" id="ARBA00022553"/>
    </source>
</evidence>
<dbReference type="GO" id="GO:0055085">
    <property type="term" value="P:transmembrane transport"/>
    <property type="evidence" value="ECO:0007669"/>
    <property type="project" value="InterPro"/>
</dbReference>
<evidence type="ECO:0000256" key="3">
    <source>
        <dbReference type="ARBA" id="ARBA00022630"/>
    </source>
</evidence>
<comment type="caution">
    <text evidence="11">The sequence shown here is derived from an EMBL/GenBank/DDBJ whole genome shotgun (WGS) entry which is preliminary data.</text>
</comment>
<keyword evidence="4 10" id="KW-0288">FMN</keyword>
<keyword evidence="6 10" id="KW-1278">Translocase</keyword>
<dbReference type="EC" id="7.-.-.-" evidence="10"/>
<dbReference type="PANTHER" id="PTHR30578:SF0">
    <property type="entry name" value="ION-TRANSLOCATING OXIDOREDUCTASE COMPLEX SUBUNIT D"/>
    <property type="match status" value="1"/>
</dbReference>
<keyword evidence="5 10" id="KW-0812">Transmembrane</keyword>
<name>A0A923MHJ3_9FIRM</name>
<dbReference type="PANTHER" id="PTHR30578">
    <property type="entry name" value="ELECTRON TRANSPORT COMPLEX PROTEIN RNFD"/>
    <property type="match status" value="1"/>
</dbReference>
<comment type="subunit">
    <text evidence="10">The complex is composed of six subunits: RnfA, RnfB, RnfC, RnfD, RnfE and RnfG.</text>
</comment>
<feature type="transmembrane region" description="Helical" evidence="10">
    <location>
        <begin position="222"/>
        <end position="240"/>
    </location>
</feature>
<evidence type="ECO:0000313" key="11">
    <source>
        <dbReference type="EMBL" id="MBC5770433.1"/>
    </source>
</evidence>
<keyword evidence="8 10" id="KW-1133">Transmembrane helix</keyword>
<comment type="similarity">
    <text evidence="10">Belongs to the NqrB/RnfD family.</text>
</comment>
<feature type="transmembrane region" description="Helical" evidence="10">
    <location>
        <begin position="88"/>
        <end position="117"/>
    </location>
</feature>
<evidence type="ECO:0000256" key="6">
    <source>
        <dbReference type="ARBA" id="ARBA00022967"/>
    </source>
</evidence>
<keyword evidence="2 10" id="KW-0597">Phosphoprotein</keyword>
<dbReference type="InterPro" id="IPR011303">
    <property type="entry name" value="RnfD_bac"/>
</dbReference>
<evidence type="ECO:0000256" key="9">
    <source>
        <dbReference type="ARBA" id="ARBA00023136"/>
    </source>
</evidence>
<keyword evidence="12" id="KW-1185">Reference proteome</keyword>
<feature type="modified residue" description="FMN phosphoryl threonine" evidence="10">
    <location>
        <position position="168"/>
    </location>
</feature>
<dbReference type="EMBL" id="JACOQI010000007">
    <property type="protein sequence ID" value="MBC5770433.1"/>
    <property type="molecule type" value="Genomic_DNA"/>
</dbReference>
<dbReference type="GO" id="GO:0005886">
    <property type="term" value="C:plasma membrane"/>
    <property type="evidence" value="ECO:0007669"/>
    <property type="project" value="UniProtKB-SubCell"/>
</dbReference>
<feature type="transmembrane region" description="Helical" evidence="10">
    <location>
        <begin position="49"/>
        <end position="67"/>
    </location>
</feature>
<reference evidence="11" key="1">
    <citation type="submission" date="2020-08" db="EMBL/GenBank/DDBJ databases">
        <title>Genome public.</title>
        <authorList>
            <person name="Liu C."/>
            <person name="Sun Q."/>
        </authorList>
    </citation>
    <scope>NUCLEOTIDE SEQUENCE</scope>
    <source>
        <strain evidence="11">BX15</strain>
    </source>
</reference>
<evidence type="ECO:0000256" key="7">
    <source>
        <dbReference type="ARBA" id="ARBA00022982"/>
    </source>
</evidence>
<evidence type="ECO:0000256" key="5">
    <source>
        <dbReference type="ARBA" id="ARBA00022692"/>
    </source>
</evidence>
<evidence type="ECO:0000256" key="10">
    <source>
        <dbReference type="HAMAP-Rule" id="MF_00462"/>
    </source>
</evidence>
<comment type="cofactor">
    <cofactor evidence="10">
        <name>FMN</name>
        <dbReference type="ChEBI" id="CHEBI:58210"/>
    </cofactor>
</comment>
<comment type="function">
    <text evidence="10">Part of a membrane-bound complex that couples electron transfer with translocation of ions across the membrane.</text>
</comment>
<evidence type="ECO:0000256" key="1">
    <source>
        <dbReference type="ARBA" id="ARBA00022448"/>
    </source>
</evidence>
<dbReference type="HAMAP" id="MF_00462">
    <property type="entry name" value="RsxD_RnfD"/>
    <property type="match status" value="1"/>
</dbReference>
<feature type="transmembrane region" description="Helical" evidence="10">
    <location>
        <begin position="191"/>
        <end position="216"/>
    </location>
</feature>
<feature type="transmembrane region" description="Helical" evidence="10">
    <location>
        <begin position="129"/>
        <end position="149"/>
    </location>
</feature>
<proteinExistence type="inferred from homology"/>
<keyword evidence="3 10" id="KW-0285">Flavoprotein</keyword>
<sequence>MTDYKNLKLIATSNPHIRGSETTRSIMLDVIIAMCPALIWAIIYFGVEALLLTAVSVIGCVVFEGLYRKLMHKPQSIDDLSAVVTGMLLAFVCPATTPLWMILIGDFFAIIVVKQLFGGIGKNFLNPALAGRAALLASYAGAMTTWLPAGTKAAIGGGMPVDVVSAATPLAYLKTGDLEGLKQIASVGDMFLGKVGGSMGEVSALMLLIGGLYLIWRKVINWQTPVAYIATVAVLTVLFPKAGGAEYMLYSIFGGGLFLGAFFMATDYATSPVTKKGQLIYGIGCGLFTVFIRYFGSYNEGVCYSIMVMNCCTALIDKYTKPVRFGVVKSDKKEAAAK</sequence>
<organism evidence="11 12">
    <name type="scientific">Dysosmobacter segnis</name>
    <dbReference type="NCBI Taxonomy" id="2763042"/>
    <lineage>
        <taxon>Bacteria</taxon>
        <taxon>Bacillati</taxon>
        <taxon>Bacillota</taxon>
        <taxon>Clostridia</taxon>
        <taxon>Eubacteriales</taxon>
        <taxon>Oscillospiraceae</taxon>
        <taxon>Dysosmobacter</taxon>
    </lineage>
</organism>
<dbReference type="NCBIfam" id="TIGR01946">
    <property type="entry name" value="rnfD"/>
    <property type="match status" value="1"/>
</dbReference>
<gene>
    <name evidence="10" type="primary">rnfD</name>
    <name evidence="11" type="ORF">H8Z83_08890</name>
</gene>
<keyword evidence="10" id="KW-1003">Cell membrane</keyword>
<dbReference type="RefSeq" id="WP_187014685.1">
    <property type="nucleotide sequence ID" value="NZ_JACOQI010000007.1"/>
</dbReference>